<evidence type="ECO:0000313" key="2">
    <source>
        <dbReference type="Proteomes" id="UP000004030"/>
    </source>
</evidence>
<evidence type="ECO:0000313" key="1">
    <source>
        <dbReference type="EMBL" id="EHJ62413.1"/>
    </source>
</evidence>
<name>G6E873_9SPHN</name>
<dbReference type="AlphaFoldDB" id="G6E873"/>
<keyword evidence="2" id="KW-1185">Reference proteome</keyword>
<dbReference type="PATRIC" id="fig|1088721.3.peg.535"/>
<dbReference type="OrthoDB" id="3034735at2"/>
<gene>
    <name evidence="1" type="ORF">NSU_0544</name>
</gene>
<evidence type="ECO:0008006" key="3">
    <source>
        <dbReference type="Google" id="ProtNLM"/>
    </source>
</evidence>
<accession>G6E873</accession>
<protein>
    <recommendedName>
        <fullName evidence="3">EthD domain-containing protein</fullName>
    </recommendedName>
</protein>
<dbReference type="RefSeq" id="WP_007011461.1">
    <property type="nucleotide sequence ID" value="NZ_AGFM01000008.1"/>
</dbReference>
<comment type="caution">
    <text evidence="1">The sequence shown here is derived from an EMBL/GenBank/DDBJ whole genome shotgun (WGS) entry which is preliminary data.</text>
</comment>
<reference evidence="1 2" key="1">
    <citation type="journal article" date="2012" name="J. Bacteriol.">
        <title>Genome sequence of benzo(a)pyrene-degrading bacterium Novosphingobium pentaromativorans US6-1.</title>
        <authorList>
            <person name="Luo Y.R."/>
            <person name="Kang S.G."/>
            <person name="Kim S.J."/>
            <person name="Kim M.R."/>
            <person name="Li N."/>
            <person name="Lee J.H."/>
            <person name="Kwon K.K."/>
        </authorList>
    </citation>
    <scope>NUCLEOTIDE SEQUENCE [LARGE SCALE GENOMIC DNA]</scope>
    <source>
        <strain evidence="1 2">US6-1</strain>
    </source>
</reference>
<dbReference type="Proteomes" id="UP000004030">
    <property type="component" value="Unassembled WGS sequence"/>
</dbReference>
<sequence length="238" mass="26965">MTAYTIIHLHNPTAGREEELVKGFDESRDAISALRGFKSAQLFTRSEKQILPVQQPWLHVAFYEFETIEPEIDLPAIAPLFARQRDRGLIANDETERVYSYRMYHPWKCDKTITPAPFTHLKILLANFTPGREAEYHRWYDEVHSVEVTTTPGYVAMRRGRLTDLPIEPRHHCLGSELVAIGFQTDDLGASLDEFHARAMGTSKPEGATWGPRSTSASSARTVHCFESVAGPFGDYSR</sequence>
<organism evidence="1 2">
    <name type="scientific">Novosphingobium pentaromativorans US6-1</name>
    <dbReference type="NCBI Taxonomy" id="1088721"/>
    <lineage>
        <taxon>Bacteria</taxon>
        <taxon>Pseudomonadati</taxon>
        <taxon>Pseudomonadota</taxon>
        <taxon>Alphaproteobacteria</taxon>
        <taxon>Sphingomonadales</taxon>
        <taxon>Sphingomonadaceae</taxon>
        <taxon>Novosphingobium</taxon>
    </lineage>
</organism>
<proteinExistence type="predicted"/>
<dbReference type="eggNOG" id="ENOG50313HS">
    <property type="taxonomic scope" value="Bacteria"/>
</dbReference>
<dbReference type="EMBL" id="AGFM01000008">
    <property type="protein sequence ID" value="EHJ62413.1"/>
    <property type="molecule type" value="Genomic_DNA"/>
</dbReference>